<keyword evidence="1" id="KW-0812">Transmembrane</keyword>
<dbReference type="RefSeq" id="WP_222991730.1">
    <property type="nucleotide sequence ID" value="NZ_JAINVV010000009.1"/>
</dbReference>
<reference evidence="4 5" key="1">
    <citation type="submission" date="2021-08" db="EMBL/GenBank/DDBJ databases">
        <authorList>
            <person name="Tuo L."/>
        </authorList>
    </citation>
    <scope>NUCLEOTIDE SEQUENCE [LARGE SCALE GENOMIC DNA]</scope>
    <source>
        <strain evidence="4 5">JCM 31229</strain>
    </source>
</reference>
<feature type="transmembrane region" description="Helical" evidence="1">
    <location>
        <begin position="540"/>
        <end position="562"/>
    </location>
</feature>
<evidence type="ECO:0000259" key="3">
    <source>
        <dbReference type="Pfam" id="PF00144"/>
    </source>
</evidence>
<evidence type="ECO:0000313" key="5">
    <source>
        <dbReference type="Proteomes" id="UP000706039"/>
    </source>
</evidence>
<dbReference type="InterPro" id="IPR050491">
    <property type="entry name" value="AmpC-like"/>
</dbReference>
<proteinExistence type="predicted"/>
<keyword evidence="5" id="KW-1185">Reference proteome</keyword>
<comment type="caution">
    <text evidence="4">The sequence shown here is derived from an EMBL/GenBank/DDBJ whole genome shotgun (WGS) entry which is preliminary data.</text>
</comment>
<keyword evidence="1" id="KW-1133">Transmembrane helix</keyword>
<protein>
    <submittedName>
        <fullName evidence="4">Beta-lactamase family protein</fullName>
    </submittedName>
</protein>
<feature type="domain" description="Beta-lactamase-related" evidence="3">
    <location>
        <begin position="71"/>
        <end position="411"/>
    </location>
</feature>
<dbReference type="SUPFAM" id="SSF56601">
    <property type="entry name" value="beta-lactamase/transpeptidase-like"/>
    <property type="match status" value="1"/>
</dbReference>
<accession>A0ABS7PTV5</accession>
<feature type="transmembrane region" description="Helical" evidence="1">
    <location>
        <begin position="574"/>
        <end position="597"/>
    </location>
</feature>
<gene>
    <name evidence="4" type="ORF">K7G82_20230</name>
</gene>
<keyword evidence="2" id="KW-0732">Signal</keyword>
<evidence type="ECO:0000313" key="4">
    <source>
        <dbReference type="EMBL" id="MBY8824643.1"/>
    </source>
</evidence>
<dbReference type="PANTHER" id="PTHR46825:SF9">
    <property type="entry name" value="BETA-LACTAMASE-RELATED DOMAIN-CONTAINING PROTEIN"/>
    <property type="match status" value="1"/>
</dbReference>
<dbReference type="PANTHER" id="PTHR46825">
    <property type="entry name" value="D-ALANYL-D-ALANINE-CARBOXYPEPTIDASE/ENDOPEPTIDASE AMPH"/>
    <property type="match status" value="1"/>
</dbReference>
<dbReference type="Proteomes" id="UP000706039">
    <property type="component" value="Unassembled WGS sequence"/>
</dbReference>
<sequence length="678" mass="71244">MNFRSSMLVALAGLAALGGSQALLSQTGPAPAATPASAPPAAQTAAVDALRPTPKLAPGQPIPAGELEALVDGIVRQSMSDNHIAGVTVSIVQNDKPVLLKGYGISNINPMRPVDPRKTLFRIGSVSKTMTWILIMREVEKGTIKLTDPVNKYLPPESQIPDQGFKNPIRIVDLMAHAPGMEDSALGHLILDKPERLTPPADYLRLHRPNRVREAGTLSTYSNYGVAVAGQILARLNKVDFETLADRDVFAPAGMSRSTFREPMKPRAGFAAPMPAALAGDVSDGFRWGGNRFKSMGPDFVGSVASAGSITTTAEDMARYMRLLLRDGSIDGTTVYGPVAAKAFRTPIMKVPAGVNGWAHGFGMSTQPGGFTGYGHGGGTSAFLTQMTVIPELDLGVFISTNTVGGNVLSSKLPGAIIERFYAQTPPIQRPGNPALLKSAGNYEGTYVATRRSYSGLEKFLGVLGGTAKVSASPDGYLVTSGALGSQSWAPGDSPTQFRAMDGEGYLNFVLDGNGKAIRIYTPSGANAFERASGLFDLGLFGWVGGLAALIAFGLWTAYLARRGTTYQGSALRLSHYGLLGAGLSWIVAVIAIATWLPSIMANGPSLHYWPPTPLVVASTAALIATLATIASVLLLGVGLRKAPRPGNFALLRHVAVALLFLALSVMVGIRGGLLPWA</sequence>
<dbReference type="InterPro" id="IPR012338">
    <property type="entry name" value="Beta-lactam/transpept-like"/>
</dbReference>
<dbReference type="Gene3D" id="3.40.710.10">
    <property type="entry name" value="DD-peptidase/beta-lactamase superfamily"/>
    <property type="match status" value="1"/>
</dbReference>
<dbReference type="EMBL" id="JAINVV010000009">
    <property type="protein sequence ID" value="MBY8824643.1"/>
    <property type="molecule type" value="Genomic_DNA"/>
</dbReference>
<feature type="transmembrane region" description="Helical" evidence="1">
    <location>
        <begin position="650"/>
        <end position="670"/>
    </location>
</feature>
<keyword evidence="1" id="KW-0472">Membrane</keyword>
<evidence type="ECO:0000256" key="2">
    <source>
        <dbReference type="SAM" id="SignalP"/>
    </source>
</evidence>
<evidence type="ECO:0000256" key="1">
    <source>
        <dbReference type="SAM" id="Phobius"/>
    </source>
</evidence>
<name>A0ABS7PTV5_9SPHN</name>
<feature type="transmembrane region" description="Helical" evidence="1">
    <location>
        <begin position="617"/>
        <end position="638"/>
    </location>
</feature>
<feature type="signal peptide" evidence="2">
    <location>
        <begin position="1"/>
        <end position="32"/>
    </location>
</feature>
<dbReference type="Pfam" id="PF00144">
    <property type="entry name" value="Beta-lactamase"/>
    <property type="match status" value="1"/>
</dbReference>
<organism evidence="4 5">
    <name type="scientific">Sphingomonas colocasiae</name>
    <dbReference type="NCBI Taxonomy" id="1848973"/>
    <lineage>
        <taxon>Bacteria</taxon>
        <taxon>Pseudomonadati</taxon>
        <taxon>Pseudomonadota</taxon>
        <taxon>Alphaproteobacteria</taxon>
        <taxon>Sphingomonadales</taxon>
        <taxon>Sphingomonadaceae</taxon>
        <taxon>Sphingomonas</taxon>
    </lineage>
</organism>
<feature type="chain" id="PRO_5046504614" evidence="2">
    <location>
        <begin position="33"/>
        <end position="678"/>
    </location>
</feature>
<dbReference type="InterPro" id="IPR001466">
    <property type="entry name" value="Beta-lactam-related"/>
</dbReference>